<sequence>MEKTCLIYLTTIDREVIEKYFSEPLNKLSFKVEIIQKNEDILSRLPKTPKLMICDTEQTLIEYQITKRFSKSFIMWINPSSYSKYTEGYFMEGFSTFKDAIKFLKKPNYPTNAPSYTRNFIAEIFEVQREEEKQEHQEIDYNPNDYQRIQEPIKNKELMDLIITEVHEKNEVNQDNQQIKGNKQPSPDPITEKEEVIISEEPGASELLSKRSRDIQKKVFIRQKWEGHKTIGVWSPLHRTGVTTFTLSFAFFLAKNRIYTTVLEGLTEQHTMKDWLKRYTNQPPRWNSFAKAIHQDGLSSQTEWIYKNALFFPLDDDDYKLDWNQNTLETYMTTPDIVDITLVDFPTGKMELHTTNSLNFIDELWVIVDDAYQENTAWKHYLLDIQQNFTCDLYLIFNQSHEFSQSERLAKELSLPLLSLLPSLHKETKRNYYETKPLYFTKGIEEILDPSFILIGKHLLGASFDVTSPIPQEESLLKKTLKLFKRNDRIKT</sequence>
<dbReference type="RefSeq" id="WP_307479694.1">
    <property type="nucleotide sequence ID" value="NZ_JAUSUB010000041.1"/>
</dbReference>
<evidence type="ECO:0000313" key="1">
    <source>
        <dbReference type="EMBL" id="MDQ0273499.1"/>
    </source>
</evidence>
<proteinExistence type="predicted"/>
<gene>
    <name evidence="1" type="ORF">J2S17_005431</name>
</gene>
<accession>A0ABU0ARJ7</accession>
<reference evidence="1 2" key="1">
    <citation type="submission" date="2023-07" db="EMBL/GenBank/DDBJ databases">
        <title>Genomic Encyclopedia of Type Strains, Phase IV (KMG-IV): sequencing the most valuable type-strain genomes for metagenomic binning, comparative biology and taxonomic classification.</title>
        <authorList>
            <person name="Goeker M."/>
        </authorList>
    </citation>
    <scope>NUCLEOTIDE SEQUENCE [LARGE SCALE GENOMIC DNA]</scope>
    <source>
        <strain evidence="1 2">DSM 23494</strain>
    </source>
</reference>
<organism evidence="1 2">
    <name type="scientific">Cytobacillus purgationiresistens</name>
    <dbReference type="NCBI Taxonomy" id="863449"/>
    <lineage>
        <taxon>Bacteria</taxon>
        <taxon>Bacillati</taxon>
        <taxon>Bacillota</taxon>
        <taxon>Bacilli</taxon>
        <taxon>Bacillales</taxon>
        <taxon>Bacillaceae</taxon>
        <taxon>Cytobacillus</taxon>
    </lineage>
</organism>
<dbReference type="Proteomes" id="UP001238088">
    <property type="component" value="Unassembled WGS sequence"/>
</dbReference>
<name>A0ABU0ARJ7_9BACI</name>
<evidence type="ECO:0000313" key="2">
    <source>
        <dbReference type="Proteomes" id="UP001238088"/>
    </source>
</evidence>
<protein>
    <submittedName>
        <fullName evidence="1">Uncharacterized protein</fullName>
    </submittedName>
</protein>
<dbReference type="EMBL" id="JAUSUB010000041">
    <property type="protein sequence ID" value="MDQ0273499.1"/>
    <property type="molecule type" value="Genomic_DNA"/>
</dbReference>
<keyword evidence="2" id="KW-1185">Reference proteome</keyword>
<comment type="caution">
    <text evidence="1">The sequence shown here is derived from an EMBL/GenBank/DDBJ whole genome shotgun (WGS) entry which is preliminary data.</text>
</comment>